<dbReference type="PANTHER" id="PTHR11645">
    <property type="entry name" value="PYRROLINE-5-CARBOXYLATE REDUCTASE"/>
    <property type="match status" value="1"/>
</dbReference>
<proteinExistence type="inferred from homology"/>
<keyword evidence="6" id="KW-1185">Reference proteome</keyword>
<evidence type="ECO:0000259" key="3">
    <source>
        <dbReference type="Pfam" id="PF03807"/>
    </source>
</evidence>
<dbReference type="InterPro" id="IPR053790">
    <property type="entry name" value="P5CR-like_CS"/>
</dbReference>
<dbReference type="Pfam" id="PF14748">
    <property type="entry name" value="P5CR_dimer"/>
    <property type="match status" value="1"/>
</dbReference>
<protein>
    <submittedName>
        <fullName evidence="5">Late competence protein ComER</fullName>
    </submittedName>
</protein>
<dbReference type="InterPro" id="IPR000304">
    <property type="entry name" value="Pyrroline-COOH_reductase"/>
</dbReference>
<dbReference type="Gene3D" id="1.10.3730.10">
    <property type="entry name" value="ProC C-terminal domain-like"/>
    <property type="match status" value="1"/>
</dbReference>
<dbReference type="SUPFAM" id="SSF48179">
    <property type="entry name" value="6-phosphogluconate dehydrogenase C-terminal domain-like"/>
    <property type="match status" value="1"/>
</dbReference>
<dbReference type="InterPro" id="IPR008927">
    <property type="entry name" value="6-PGluconate_DH-like_C_sf"/>
</dbReference>
<comment type="caution">
    <text evidence="5">The sequence shown here is derived from an EMBL/GenBank/DDBJ whole genome shotgun (WGS) entry which is preliminary data.</text>
</comment>
<feature type="domain" description="Pyrroline-5-carboxylate reductase dimerisation" evidence="4">
    <location>
        <begin position="163"/>
        <end position="262"/>
    </location>
</feature>
<dbReference type="GO" id="GO:0055129">
    <property type="term" value="P:L-proline biosynthetic process"/>
    <property type="evidence" value="ECO:0007669"/>
    <property type="project" value="TreeGrafter"/>
</dbReference>
<dbReference type="RefSeq" id="WP_153736694.1">
    <property type="nucleotide sequence ID" value="NZ_WJNG01000007.1"/>
</dbReference>
<dbReference type="GO" id="GO:0004735">
    <property type="term" value="F:pyrroline-5-carboxylate reductase activity"/>
    <property type="evidence" value="ECO:0007669"/>
    <property type="project" value="InterPro"/>
</dbReference>
<dbReference type="OrthoDB" id="9805754at2"/>
<dbReference type="AlphaFoldDB" id="A0A6A8DGT4"/>
<name>A0A6A8DGT4_9BACI</name>
<gene>
    <name evidence="5" type="ORF">GH741_10220</name>
</gene>
<comment type="similarity">
    <text evidence="1">Belongs to the pyrroline-5-carboxylate reductase family.</text>
</comment>
<dbReference type="NCBIfam" id="NF005814">
    <property type="entry name" value="PRK07680.1"/>
    <property type="match status" value="1"/>
</dbReference>
<dbReference type="PROSITE" id="PS00521">
    <property type="entry name" value="P5CR"/>
    <property type="match status" value="1"/>
</dbReference>
<dbReference type="PIRSF" id="PIRSF000193">
    <property type="entry name" value="Pyrrol-5-carb_rd"/>
    <property type="match status" value="1"/>
</dbReference>
<dbReference type="PANTHER" id="PTHR11645:SF51">
    <property type="entry name" value="COME OPERON PROTEIN 4"/>
    <property type="match status" value="1"/>
</dbReference>
<dbReference type="Gene3D" id="3.40.50.720">
    <property type="entry name" value="NAD(P)-binding Rossmann-like Domain"/>
    <property type="match status" value="1"/>
</dbReference>
<evidence type="ECO:0000256" key="2">
    <source>
        <dbReference type="PIRSR" id="PIRSR000193-1"/>
    </source>
</evidence>
<evidence type="ECO:0000313" key="6">
    <source>
        <dbReference type="Proteomes" id="UP000799092"/>
    </source>
</evidence>
<dbReference type="InterPro" id="IPR036291">
    <property type="entry name" value="NAD(P)-bd_dom_sf"/>
</dbReference>
<organism evidence="5 6">
    <name type="scientific">Aquibacillus halophilus</name>
    <dbReference type="NCBI Taxonomy" id="930132"/>
    <lineage>
        <taxon>Bacteria</taxon>
        <taxon>Bacillati</taxon>
        <taxon>Bacillota</taxon>
        <taxon>Bacilli</taxon>
        <taxon>Bacillales</taxon>
        <taxon>Bacillaceae</taxon>
        <taxon>Aquibacillus</taxon>
    </lineage>
</organism>
<dbReference type="Proteomes" id="UP000799092">
    <property type="component" value="Unassembled WGS sequence"/>
</dbReference>
<dbReference type="EMBL" id="WJNG01000007">
    <property type="protein sequence ID" value="MRH43059.1"/>
    <property type="molecule type" value="Genomic_DNA"/>
</dbReference>
<dbReference type="SUPFAM" id="SSF51735">
    <property type="entry name" value="NAD(P)-binding Rossmann-fold domains"/>
    <property type="match status" value="1"/>
</dbReference>
<evidence type="ECO:0000259" key="4">
    <source>
        <dbReference type="Pfam" id="PF14748"/>
    </source>
</evidence>
<reference evidence="5" key="1">
    <citation type="submission" date="2019-11" db="EMBL/GenBank/DDBJ databases">
        <authorList>
            <person name="Li J."/>
        </authorList>
    </citation>
    <scope>NUCLEOTIDE SEQUENCE</scope>
    <source>
        <strain evidence="5">B6B</strain>
    </source>
</reference>
<evidence type="ECO:0000256" key="1">
    <source>
        <dbReference type="ARBA" id="ARBA00005525"/>
    </source>
</evidence>
<dbReference type="InterPro" id="IPR028939">
    <property type="entry name" value="P5C_Rdtase_cat_N"/>
</dbReference>
<evidence type="ECO:0000313" key="5">
    <source>
        <dbReference type="EMBL" id="MRH43059.1"/>
    </source>
</evidence>
<feature type="domain" description="Pyrroline-5-carboxylate reductase catalytic N-terminal" evidence="3">
    <location>
        <begin position="4"/>
        <end position="97"/>
    </location>
</feature>
<feature type="binding site" evidence="2">
    <location>
        <begin position="6"/>
        <end position="11"/>
    </location>
    <ligand>
        <name>NADP(+)</name>
        <dbReference type="ChEBI" id="CHEBI:58349"/>
    </ligand>
</feature>
<keyword evidence="2" id="KW-0521">NADP</keyword>
<dbReference type="InterPro" id="IPR029036">
    <property type="entry name" value="P5CR_dimer"/>
</dbReference>
<sequence>MKWGVIGTGNMGEILIDSWMSSNVIDQNHLYITNRTINKAFSIKERYPRIHVIEDVKQLVEEVDIIYICVKPLQIHPLLVDLYSSLRKDHCIVSITSPYSVEILESLVPCQIARMIPSITNRALSGITLASFGDQITKEMKAYLLQSSRIYSTPKIINNNITRMASDIVSCGPAFFGYLAEQYIEAATYETDINRELASELTEQMFIGFGKLLEDGHFTLPELIEKVCVKGGVTGEGIKAMEKDIGNLFHHLIQATHAKYQEDIDKISKQMLEG</sequence>
<dbReference type="Pfam" id="PF03807">
    <property type="entry name" value="F420_oxidored"/>
    <property type="match status" value="1"/>
</dbReference>
<accession>A0A6A8DGT4</accession>